<dbReference type="InterPro" id="IPR035986">
    <property type="entry name" value="PKD_dom_sf"/>
</dbReference>
<evidence type="ECO:0000259" key="7">
    <source>
        <dbReference type="PROSITE" id="PS50093"/>
    </source>
</evidence>
<sequence>MSLMKTFTKILCFLSLFLSVALVSNAQVADFTADKTAGCDPLVVTFTNKSSGATSYSWDFGDFTSSTLKDPSKVFSGTGTYTVKLTAKNSTGGTSVKTMVITVYPNPTVSYTASPLSACPCSEITFTNTSVANAPGAYTSVWSFGDGGIDTKNSSAHTYCTPGKYNVALKVTNSYGCVSSRIDTNKITINEKPVAGFTASKTNLCKFPDSVTFSITVTSGKAPYSYSWDFGTAGTSSSSSPKIGYGAVGSYDVRLIVTDANGCKDTVLKKDYILVDSMHSDFKVPSSVCAGTGLVRFDNISKPTPLSTSWTWSDGPTGSGLVMQRDFWKGGTFTVTMIDNYGPGCLDTMVKTYTAYPKPVPVFSYWPIYPCPAPVDVHFTSRSRGADSLFWIFGDGTTSKVTNPVHTYTWDSVFTVWLIAKSDKGCLDTFRVRDTTFPYPGGYATNFYNEKNSPMIVRVFDAEPEAKGFTNNPCIPDTVYFSARITTNTHLPSAPDTTYPTPSCTVIKGYSKPYWYCSDLWKMTDPYPDDYFDPPYPGIAPPFLYPYTIRTYRWDFGDGSPISTAAAPVHIYLTEGRFRVICTMTTDSCTFTDTIYTEAGFKPVANFVINPDTICKGDRITGTRLTGGALRYIWDWGDGHSDEDTSTGVSHRYTVSGDRYVTLHAIRYGCEDTLSKLLVINPPGARFGVKYFCDSLRKVQVLDSSYRANRWEWNFGDGYTATSKNPIHTYADTGVYTIRLIAKNDTFSCVDTAYQTIHLYYPRLDYTANNVCVNDTSFITWTRPDWVTEFVWSTTAAPVQFDTSRRKEYAIFRDTGYYSFRLITKNDHGCFDTFSKNNLVKAAKPMMKIIASPLIACFPSSVSVSDSSSNVQGVKNVRRTWYWGDATTTTDTAIKASKLYTAPGTYPIKVVTTDAWGCKDSATTNVDLRKPSASFVYNIDTYSCIGQTVKFRSTSGGTGLSYKWYFGDGGTGTGDAPTHVYNSLGSYDVTLVVTDASGCKDSITKTGFVKLTKPVAAFTMADSVALCPPLFVACTNTSVNAIRYAWDFDGGGTSTLDNPTAPYIAPGVYTITLVAYDAHGCPDTVRHYARVAGYDGAITYSPLSGCAPLEVRFKSDAFGGAEFVWDFADGYTKATTGVYTMDHTYDKPGAYVPRLALGDGKGCATTSLGLDTIKVDGVDAIIKMTPACINAEITFSDASTSYFSDYKSSEWILEDGTHVFTRSFRKTYTSTGTHTLRLISTNTNGCIDTTDIEFQVHDLPKITAADTVICLGDQVALTASGGVSYYWFPDATLSCSDCNTPTTSSKVAKNYIVRGTDQYGCTNIDTLQLGIKTKTTIVVGENEDVCAQTPIKLIASGAQQYIWSPEKFLNSYTIAEPIATADTSIVYRVIGIEGSCIPDTAFVNLTVHPLPKADAGADQKVLAGTEVQLNGNSQFGKTYLWSPEQTLTCAACQSPVAHPVSTTIYTLKVTSEFGCVDSDDVQIIVFCDQSQLFIPNTFTPNNDGKNDYFYPQGQGVGKIKSFIVFNRWGQKVFERHDMDANVQQQGWDGSVNGTPAGPDTYVYTVEATCDNGETVFLKGDVTIIK</sequence>
<feature type="domain" description="PKD" evidence="7">
    <location>
        <begin position="626"/>
        <end position="665"/>
    </location>
</feature>
<protein>
    <recommendedName>
        <fullName evidence="7">PKD domain-containing protein</fullName>
    </recommendedName>
</protein>
<organism evidence="8 9">
    <name type="scientific">Rurimicrobium arvi</name>
    <dbReference type="NCBI Taxonomy" id="2049916"/>
    <lineage>
        <taxon>Bacteria</taxon>
        <taxon>Pseudomonadati</taxon>
        <taxon>Bacteroidota</taxon>
        <taxon>Chitinophagia</taxon>
        <taxon>Chitinophagales</taxon>
        <taxon>Chitinophagaceae</taxon>
        <taxon>Rurimicrobium</taxon>
    </lineage>
</organism>
<dbReference type="InterPro" id="IPR026341">
    <property type="entry name" value="T9SS_type_B"/>
</dbReference>
<reference evidence="9" key="1">
    <citation type="journal article" date="2019" name="Int. J. Syst. Evol. Microbiol.">
        <title>The Global Catalogue of Microorganisms (GCM) 10K type strain sequencing project: providing services to taxonomists for standard genome sequencing and annotation.</title>
        <authorList>
            <consortium name="The Broad Institute Genomics Platform"/>
            <consortium name="The Broad Institute Genome Sequencing Center for Infectious Disease"/>
            <person name="Wu L."/>
            <person name="Ma J."/>
        </authorList>
    </citation>
    <scope>NUCLEOTIDE SEQUENCE [LARGE SCALE GENOMIC DNA]</scope>
    <source>
        <strain evidence="9">JCM 31921</strain>
    </source>
</reference>
<feature type="domain" description="PKD" evidence="7">
    <location>
        <begin position="1123"/>
        <end position="1167"/>
    </location>
</feature>
<evidence type="ECO:0000256" key="2">
    <source>
        <dbReference type="ARBA" id="ARBA00022692"/>
    </source>
</evidence>
<keyword evidence="2" id="KW-0812">Transmembrane</keyword>
<evidence type="ECO:0000313" key="9">
    <source>
        <dbReference type="Proteomes" id="UP001501410"/>
    </source>
</evidence>
<keyword evidence="9" id="KW-1185">Reference proteome</keyword>
<evidence type="ECO:0000256" key="3">
    <source>
        <dbReference type="ARBA" id="ARBA00022737"/>
    </source>
</evidence>
<proteinExistence type="predicted"/>
<keyword evidence="5" id="KW-0472">Membrane</keyword>
<feature type="domain" description="PKD" evidence="7">
    <location>
        <begin position="391"/>
        <end position="425"/>
    </location>
</feature>
<dbReference type="PANTHER" id="PTHR46730">
    <property type="entry name" value="POLYCYSTIN-1"/>
    <property type="match status" value="1"/>
</dbReference>
<evidence type="ECO:0000313" key="8">
    <source>
        <dbReference type="EMBL" id="GAA4449342.1"/>
    </source>
</evidence>
<dbReference type="Pfam" id="PF18911">
    <property type="entry name" value="PKD_4"/>
    <property type="match status" value="9"/>
</dbReference>
<feature type="domain" description="PKD" evidence="7">
    <location>
        <begin position="1014"/>
        <end position="1080"/>
    </location>
</feature>
<gene>
    <name evidence="8" type="ORF">GCM10023092_03270</name>
</gene>
<dbReference type="CDD" id="cd00146">
    <property type="entry name" value="PKD"/>
    <property type="match status" value="8"/>
</dbReference>
<keyword evidence="4" id="KW-1133">Transmembrane helix</keyword>
<comment type="caution">
    <text evidence="8">The sequence shown here is derived from an EMBL/GenBank/DDBJ whole genome shotgun (WGS) entry which is preliminary data.</text>
</comment>
<dbReference type="EMBL" id="BAABEZ010000002">
    <property type="protein sequence ID" value="GAA4449342.1"/>
    <property type="molecule type" value="Genomic_DNA"/>
</dbReference>
<feature type="domain" description="PKD" evidence="7">
    <location>
        <begin position="26"/>
        <end position="103"/>
    </location>
</feature>
<dbReference type="InterPro" id="IPR022409">
    <property type="entry name" value="PKD/Chitinase_dom"/>
</dbReference>
<feature type="domain" description="PKD" evidence="7">
    <location>
        <begin position="107"/>
        <end position="176"/>
    </location>
</feature>
<feature type="chain" id="PRO_5045042857" description="PKD domain-containing protein" evidence="6">
    <location>
        <begin position="27"/>
        <end position="1585"/>
    </location>
</feature>
<evidence type="ECO:0000256" key="5">
    <source>
        <dbReference type="ARBA" id="ARBA00023136"/>
    </source>
</evidence>
<feature type="domain" description="PKD" evidence="7">
    <location>
        <begin position="932"/>
        <end position="1009"/>
    </location>
</feature>
<dbReference type="Proteomes" id="UP001501410">
    <property type="component" value="Unassembled WGS sequence"/>
</dbReference>
<comment type="subcellular location">
    <subcellularLocation>
        <location evidence="1">Membrane</location>
        <topology evidence="1">Multi-pass membrane protein</topology>
    </subcellularLocation>
</comment>
<dbReference type="InterPro" id="IPR000601">
    <property type="entry name" value="PKD_dom"/>
</dbReference>
<dbReference type="InterPro" id="IPR013783">
    <property type="entry name" value="Ig-like_fold"/>
</dbReference>
<feature type="domain" description="PKD" evidence="7">
    <location>
        <begin position="845"/>
        <end position="935"/>
    </location>
</feature>
<feature type="domain" description="PKD" evidence="7">
    <location>
        <begin position="711"/>
        <end position="744"/>
    </location>
</feature>
<dbReference type="PANTHER" id="PTHR46730:SF4">
    <property type="entry name" value="POLYCYSTIC KIDNEY DISEASE PROTEIN 1-LIKE 1"/>
    <property type="match status" value="1"/>
</dbReference>
<dbReference type="PROSITE" id="PS50093">
    <property type="entry name" value="PKD"/>
    <property type="match status" value="11"/>
</dbReference>
<accession>A0ABP8MH56</accession>
<dbReference type="NCBIfam" id="TIGR04131">
    <property type="entry name" value="Bac_Flav_CTERM"/>
    <property type="match status" value="1"/>
</dbReference>
<keyword evidence="6" id="KW-0732">Signal</keyword>
<feature type="signal peptide" evidence="6">
    <location>
        <begin position="1"/>
        <end position="26"/>
    </location>
</feature>
<dbReference type="SUPFAM" id="SSF49299">
    <property type="entry name" value="PKD domain"/>
    <property type="match status" value="12"/>
</dbReference>
<feature type="domain" description="PKD" evidence="7">
    <location>
        <begin position="551"/>
        <end position="585"/>
    </location>
</feature>
<evidence type="ECO:0000256" key="4">
    <source>
        <dbReference type="ARBA" id="ARBA00022989"/>
    </source>
</evidence>
<dbReference type="Pfam" id="PF13585">
    <property type="entry name" value="CHU_C"/>
    <property type="match status" value="1"/>
</dbReference>
<evidence type="ECO:0000256" key="1">
    <source>
        <dbReference type="ARBA" id="ARBA00004141"/>
    </source>
</evidence>
<dbReference type="SMART" id="SM00089">
    <property type="entry name" value="PKD"/>
    <property type="match status" value="12"/>
</dbReference>
<dbReference type="Gene3D" id="2.60.40.10">
    <property type="entry name" value="Immunoglobulins"/>
    <property type="match status" value="12"/>
</dbReference>
<feature type="domain" description="PKD" evidence="7">
    <location>
        <begin position="223"/>
        <end position="262"/>
    </location>
</feature>
<keyword evidence="3" id="KW-0677">Repeat</keyword>
<name>A0ABP8MH56_9BACT</name>
<evidence type="ECO:0000256" key="6">
    <source>
        <dbReference type="SAM" id="SignalP"/>
    </source>
</evidence>